<evidence type="ECO:0000313" key="8">
    <source>
        <dbReference type="EMBL" id="KRN02578.1"/>
    </source>
</evidence>
<keyword evidence="3" id="KW-0732">Signal</keyword>
<keyword evidence="6" id="KW-1133">Transmembrane helix</keyword>
<dbReference type="EMBL" id="AYZH01000006">
    <property type="protein sequence ID" value="KRN02578.1"/>
    <property type="molecule type" value="Genomic_DNA"/>
</dbReference>
<dbReference type="STRING" id="1423803.FD13_GL001801"/>
<dbReference type="PATRIC" id="fig|1423803.3.peg.1857"/>
<name>A0A0R2DF28_9LACO</name>
<evidence type="ECO:0000259" key="7">
    <source>
        <dbReference type="Pfam" id="PF00746"/>
    </source>
</evidence>
<keyword evidence="2" id="KW-0964">Secreted</keyword>
<feature type="transmembrane region" description="Helical" evidence="6">
    <location>
        <begin position="1142"/>
        <end position="1160"/>
    </location>
</feature>
<evidence type="ECO:0000256" key="4">
    <source>
        <dbReference type="ARBA" id="ARBA00023088"/>
    </source>
</evidence>
<feature type="region of interest" description="Disordered" evidence="5">
    <location>
        <begin position="1031"/>
        <end position="1093"/>
    </location>
</feature>
<dbReference type="NCBIfam" id="TIGR03715">
    <property type="entry name" value="KxYKxGKxW"/>
    <property type="match status" value="1"/>
</dbReference>
<dbReference type="OrthoDB" id="2252216at2"/>
<keyword evidence="6" id="KW-0472">Membrane</keyword>
<gene>
    <name evidence="8" type="ORF">FD13_GL001801</name>
</gene>
<evidence type="ECO:0000256" key="3">
    <source>
        <dbReference type="ARBA" id="ARBA00022729"/>
    </source>
</evidence>
<protein>
    <recommendedName>
        <fullName evidence="7">Gram-positive cocci surface proteins LPxTG domain-containing protein</fullName>
    </recommendedName>
</protein>
<evidence type="ECO:0000256" key="6">
    <source>
        <dbReference type="SAM" id="Phobius"/>
    </source>
</evidence>
<dbReference type="AlphaFoldDB" id="A0A0R2DF28"/>
<dbReference type="Proteomes" id="UP000051589">
    <property type="component" value="Unassembled WGS sequence"/>
</dbReference>
<proteinExistence type="predicted"/>
<dbReference type="RefSeq" id="WP_061776872.1">
    <property type="nucleotide sequence ID" value="NZ_AYZH01000006.1"/>
</dbReference>
<reference evidence="8 9" key="1">
    <citation type="journal article" date="2015" name="Genome Announc.">
        <title>Expanding the biotechnology potential of lactobacilli through comparative genomics of 213 strains and associated genera.</title>
        <authorList>
            <person name="Sun Z."/>
            <person name="Harris H.M."/>
            <person name="McCann A."/>
            <person name="Guo C."/>
            <person name="Argimon S."/>
            <person name="Zhang W."/>
            <person name="Yang X."/>
            <person name="Jeffery I.B."/>
            <person name="Cooney J.C."/>
            <person name="Kagawa T.F."/>
            <person name="Liu W."/>
            <person name="Song Y."/>
            <person name="Salvetti E."/>
            <person name="Wrobel A."/>
            <person name="Rasinkangas P."/>
            <person name="Parkhill J."/>
            <person name="Rea M.C."/>
            <person name="O'Sullivan O."/>
            <person name="Ritari J."/>
            <person name="Douillard F.P."/>
            <person name="Paul Ross R."/>
            <person name="Yang R."/>
            <person name="Briner A.E."/>
            <person name="Felis G.E."/>
            <person name="de Vos W.M."/>
            <person name="Barrangou R."/>
            <person name="Klaenhammer T.R."/>
            <person name="Caufield P.W."/>
            <person name="Cui Y."/>
            <person name="Zhang H."/>
            <person name="O'Toole P.W."/>
        </authorList>
    </citation>
    <scope>NUCLEOTIDE SEQUENCE [LARGE SCALE GENOMIC DNA]</scope>
    <source>
        <strain evidence="8 9">DSM 21775</strain>
    </source>
</reference>
<dbReference type="InterPro" id="IPR022263">
    <property type="entry name" value="KxYKxGKxW"/>
</dbReference>
<feature type="domain" description="Gram-positive cocci surface proteins LPxTG" evidence="7">
    <location>
        <begin position="1126"/>
        <end position="1165"/>
    </location>
</feature>
<dbReference type="InterPro" id="IPR019931">
    <property type="entry name" value="LPXTG_anchor"/>
</dbReference>
<keyword evidence="9" id="KW-1185">Reference proteome</keyword>
<accession>A0A0R2DF28</accession>
<evidence type="ECO:0000313" key="9">
    <source>
        <dbReference type="Proteomes" id="UP000051589"/>
    </source>
</evidence>
<evidence type="ECO:0000256" key="5">
    <source>
        <dbReference type="SAM" id="MobiDB-lite"/>
    </source>
</evidence>
<dbReference type="NCBIfam" id="TIGR01167">
    <property type="entry name" value="LPXTG_anchor"/>
    <property type="match status" value="1"/>
</dbReference>
<evidence type="ECO:0000256" key="1">
    <source>
        <dbReference type="ARBA" id="ARBA00022512"/>
    </source>
</evidence>
<evidence type="ECO:0000256" key="2">
    <source>
        <dbReference type="ARBA" id="ARBA00022525"/>
    </source>
</evidence>
<comment type="caution">
    <text evidence="8">The sequence shown here is derived from an EMBL/GenBank/DDBJ whole genome shotgun (WGS) entry which is preliminary data.</text>
</comment>
<dbReference type="Pfam" id="PF19258">
    <property type="entry name" value="KxYKxGKxW_sig"/>
    <property type="match status" value="1"/>
</dbReference>
<keyword evidence="6" id="KW-0812">Transmembrane</keyword>
<organism evidence="8 9">
    <name type="scientific">Levilactobacillus senmaizukei DSM 21775 = NBRC 103853</name>
    <dbReference type="NCBI Taxonomy" id="1423803"/>
    <lineage>
        <taxon>Bacteria</taxon>
        <taxon>Bacillati</taxon>
        <taxon>Bacillota</taxon>
        <taxon>Bacilli</taxon>
        <taxon>Lactobacillales</taxon>
        <taxon>Lactobacillaceae</taxon>
        <taxon>Levilactobacillus</taxon>
    </lineage>
</organism>
<keyword evidence="1" id="KW-0134">Cell wall</keyword>
<dbReference type="Pfam" id="PF00746">
    <property type="entry name" value="Gram_pos_anchor"/>
    <property type="match status" value="1"/>
</dbReference>
<feature type="compositionally biased region" description="Basic and acidic residues" evidence="5">
    <location>
        <begin position="50"/>
        <end position="64"/>
    </location>
</feature>
<feature type="region of interest" description="Disordered" evidence="5">
    <location>
        <begin position="43"/>
        <end position="93"/>
    </location>
</feature>
<sequence>MYFNRKSITHEHRKMYKVGKDWVVGSIATIGLITGLSVGRPLTASAASEPDPRVEQSDEIDGKPAGDPPVIQNKTGEPTSEDLGDPTATSSASLADTYSDAQEQVDVANGKAQAVNDSLAKLQDLLNAADLTAQANWQENIRAALAEYQSKVSAFGETNAQTQALITAYQAKINETIKDSPNAVKQVTDTETIGDDLVDYQELTANLQKDVAVQVQTVQTNLANYVVSDQVNQASEALTSAATKLNDGLEHPALTSADLIKLKTTYDQALMAYNTAVVAYNDKTGKAMAVISADKNPEITQMLADLQVTEAYSQAVAKYEDFQAKAKDYQTAVSTWQTAMNEYNQALGSLTMPAMASKVELQDARQAVAAAANQMVEVQAAYSKVVQDPQNEAIVSAYLDVYKARLDAVAEQSSVKMDYDKSLAALEKLEEYLAKTQAAGADTTHWEAEIAKKSPSVASNKIRFDEATQVVEAAETAMQEPKAVFDDMAKREESVSEAFNRALDDLNTKLAGWQEAYAAYETAITKPVSSESSAPDFKAMATTVLQTQAAVQAALSAMTNSQADYQVTLTAYQTALDKSGRTTVKATDEALPDLAVLQTDLSQKIEDNATVLVATPKLLAVIAAQTALQQRINQINQIVLAINSDQAMLKNIYEAAYAGNIWTVLTDSFQTIGTDLASKAVDYQLAINGDDQVASYAKLIATLKAANADYGITDDAYTYPANDDVTAQYSNFGKNWTGFETAYQEFLDFLAKSAPTEENNATVAARMKDGDYLSTNGVYSATEDDEFDPGGSHVNIYTRYAQGLDNFLGRFVKDWLLTSDVQSTRSNFVTFDIGSTDTEKATSTTGANYLTVNEDKKAELAELLQGMVLPFYEKNGTVYHLTAFAVPGLGRDGYDSPRLDSIQDVYTFKSFDPVEEVMAMFTGMNYNTQTNTTFYFLYTASPQPGIDDLTNLTVETTLPSLHPFGEGTLASSGAWSTGSLTAGGTVTASEPNRVVDSGSTVAGRYAGGEMIDHAFSALSVKQAPIISLNRVTETPAGNPGTVDPGTTDPGNGSLDPNGDQVPEINPGQPTTSPTESPGGVALPGRTANKGPAGKAVKLTAVRASDDRLSVQTDNRQQSANRIRVSDHSADATLPQTSGQSQGILALIGSLLLALASGSFVKRRHQN</sequence>
<keyword evidence="4" id="KW-0572">Peptidoglycan-anchor</keyword>